<feature type="non-terminal residue" evidence="2">
    <location>
        <position position="287"/>
    </location>
</feature>
<evidence type="ECO:0000313" key="3">
    <source>
        <dbReference type="Proteomes" id="UP001381693"/>
    </source>
</evidence>
<dbReference type="EMBL" id="JAXCGZ010004108">
    <property type="protein sequence ID" value="KAK7082255.1"/>
    <property type="molecule type" value="Genomic_DNA"/>
</dbReference>
<feature type="region of interest" description="Disordered" evidence="1">
    <location>
        <begin position="138"/>
        <end position="157"/>
    </location>
</feature>
<organism evidence="2 3">
    <name type="scientific">Halocaridina rubra</name>
    <name type="common">Hawaiian red shrimp</name>
    <dbReference type="NCBI Taxonomy" id="373956"/>
    <lineage>
        <taxon>Eukaryota</taxon>
        <taxon>Metazoa</taxon>
        <taxon>Ecdysozoa</taxon>
        <taxon>Arthropoda</taxon>
        <taxon>Crustacea</taxon>
        <taxon>Multicrustacea</taxon>
        <taxon>Malacostraca</taxon>
        <taxon>Eumalacostraca</taxon>
        <taxon>Eucarida</taxon>
        <taxon>Decapoda</taxon>
        <taxon>Pleocyemata</taxon>
        <taxon>Caridea</taxon>
        <taxon>Atyoidea</taxon>
        <taxon>Atyidae</taxon>
        <taxon>Halocaridina</taxon>
    </lineage>
</organism>
<reference evidence="2 3" key="1">
    <citation type="submission" date="2023-11" db="EMBL/GenBank/DDBJ databases">
        <title>Halocaridina rubra genome assembly.</title>
        <authorList>
            <person name="Smith C."/>
        </authorList>
    </citation>
    <scope>NUCLEOTIDE SEQUENCE [LARGE SCALE GENOMIC DNA]</scope>
    <source>
        <strain evidence="2">EP-1</strain>
        <tissue evidence="2">Whole</tissue>
    </source>
</reference>
<evidence type="ECO:0000313" key="2">
    <source>
        <dbReference type="EMBL" id="KAK7082255.1"/>
    </source>
</evidence>
<name>A0AAN9ADJ9_HALRR</name>
<proteinExistence type="predicted"/>
<feature type="region of interest" description="Disordered" evidence="1">
    <location>
        <begin position="1"/>
        <end position="28"/>
    </location>
</feature>
<feature type="compositionally biased region" description="Polar residues" evidence="1">
    <location>
        <begin position="1"/>
        <end position="11"/>
    </location>
</feature>
<keyword evidence="3" id="KW-1185">Reference proteome</keyword>
<dbReference type="AlphaFoldDB" id="A0AAN9ADJ9"/>
<sequence>MLTQGSKNDSPTLRQLKKLKRARRRQTKSMEVLLGLATGKENEVPQHQEKLEIIEEPFNSDSMDRGLPSKSRRMISTWQARTPPPLPLRQSNNFVKSPSEVVSAKLNQSANSSNSNRNANDALQEAVLDFEEMFENSQDVRRNKGRSETLPPDISTYDISYQHYPPSLKQGTSLGRSHSLPRQFLEESSLLQRRQRTSSASSLSSVISVVDQAAGASVSAINGVSSGLSGYAAPSSVGIIQQHPGPRHLSDALAALSTAQGYPVPQPDFDAMSVTSAMSGVSTSTLQ</sequence>
<feature type="compositionally biased region" description="Basic residues" evidence="1">
    <location>
        <begin position="15"/>
        <end position="27"/>
    </location>
</feature>
<evidence type="ECO:0000256" key="1">
    <source>
        <dbReference type="SAM" id="MobiDB-lite"/>
    </source>
</evidence>
<feature type="region of interest" description="Disordered" evidence="1">
    <location>
        <begin position="52"/>
        <end position="72"/>
    </location>
</feature>
<accession>A0AAN9ADJ9</accession>
<feature type="compositionally biased region" description="Basic and acidic residues" evidence="1">
    <location>
        <begin position="138"/>
        <end position="147"/>
    </location>
</feature>
<gene>
    <name evidence="2" type="ORF">SK128_024529</name>
</gene>
<comment type="caution">
    <text evidence="2">The sequence shown here is derived from an EMBL/GenBank/DDBJ whole genome shotgun (WGS) entry which is preliminary data.</text>
</comment>
<dbReference type="Proteomes" id="UP001381693">
    <property type="component" value="Unassembled WGS sequence"/>
</dbReference>
<protein>
    <submittedName>
        <fullName evidence="2">Uncharacterized protein</fullName>
    </submittedName>
</protein>